<evidence type="ECO:0000313" key="3">
    <source>
        <dbReference type="Proteomes" id="UP000594260"/>
    </source>
</evidence>
<dbReference type="Proteomes" id="UP000594260">
    <property type="component" value="Unplaced"/>
</dbReference>
<dbReference type="AlphaFoldDB" id="A0A7M7K7C8"/>
<sequence length="179" mass="19305">MAGDADSSSVSGVIDPSSSYTHKLICLPDADTQPRGSASRSGANPSSNSVIVVDNSDRKIDSSEMSGCLRMARSFSMDDDILSDIFFETDCLPHSGGFLERTAASSTPTPIEDYTMSFCRPESATPSSLLDFESRGDDDDSLFPDLADPVADDEELVDLIIEQATLLSKTILRYLMVMI</sequence>
<dbReference type="InParanoid" id="A0A7M7K7C8"/>
<name>A0A7M7K7C8_VARDE</name>
<feature type="compositionally biased region" description="Polar residues" evidence="1">
    <location>
        <begin position="34"/>
        <end position="45"/>
    </location>
</feature>
<dbReference type="KEGG" id="vde:111250788"/>
<organism evidence="2 3">
    <name type="scientific">Varroa destructor</name>
    <name type="common">Honeybee mite</name>
    <dbReference type="NCBI Taxonomy" id="109461"/>
    <lineage>
        <taxon>Eukaryota</taxon>
        <taxon>Metazoa</taxon>
        <taxon>Ecdysozoa</taxon>
        <taxon>Arthropoda</taxon>
        <taxon>Chelicerata</taxon>
        <taxon>Arachnida</taxon>
        <taxon>Acari</taxon>
        <taxon>Parasitiformes</taxon>
        <taxon>Mesostigmata</taxon>
        <taxon>Gamasina</taxon>
        <taxon>Dermanyssoidea</taxon>
        <taxon>Varroidae</taxon>
        <taxon>Varroa</taxon>
    </lineage>
</organism>
<feature type="region of interest" description="Disordered" evidence="1">
    <location>
        <begin position="25"/>
        <end position="51"/>
    </location>
</feature>
<dbReference type="RefSeq" id="XP_022662280.1">
    <property type="nucleotide sequence ID" value="XM_022806545.1"/>
</dbReference>
<keyword evidence="3" id="KW-1185">Reference proteome</keyword>
<dbReference type="GeneID" id="111250788"/>
<evidence type="ECO:0000256" key="1">
    <source>
        <dbReference type="SAM" id="MobiDB-lite"/>
    </source>
</evidence>
<dbReference type="EnsemblMetazoa" id="XM_022806545">
    <property type="protein sequence ID" value="XP_022662280"/>
    <property type="gene ID" value="LOC111250788"/>
</dbReference>
<evidence type="ECO:0000313" key="2">
    <source>
        <dbReference type="EnsemblMetazoa" id="XP_022662280"/>
    </source>
</evidence>
<accession>A0A7M7K7C8</accession>
<reference evidence="2" key="1">
    <citation type="submission" date="2021-01" db="UniProtKB">
        <authorList>
            <consortium name="EnsemblMetazoa"/>
        </authorList>
    </citation>
    <scope>IDENTIFICATION</scope>
</reference>
<proteinExistence type="predicted"/>
<protein>
    <submittedName>
        <fullName evidence="2">Uncharacterized protein</fullName>
    </submittedName>
</protein>